<name>A0A4P8EJV4_9RHOB</name>
<dbReference type="AlphaFoldDB" id="A0A4P8EJV4"/>
<dbReference type="GO" id="GO:0000150">
    <property type="term" value="F:DNA strand exchange activity"/>
    <property type="evidence" value="ECO:0007669"/>
    <property type="project" value="InterPro"/>
</dbReference>
<evidence type="ECO:0000313" key="5">
    <source>
        <dbReference type="EMBL" id="QCO57471.1"/>
    </source>
</evidence>
<dbReference type="Proteomes" id="UP000298631">
    <property type="component" value="Plasmid unnamed1"/>
</dbReference>
<dbReference type="Gene3D" id="3.90.1750.20">
    <property type="entry name" value="Putative Large Serine Recombinase, Chain B, Domain 2"/>
    <property type="match status" value="1"/>
</dbReference>
<dbReference type="PANTHER" id="PTHR30461">
    <property type="entry name" value="DNA-INVERTASE FROM LAMBDOID PROPHAGE"/>
    <property type="match status" value="1"/>
</dbReference>
<dbReference type="PROSITE" id="PS51737">
    <property type="entry name" value="RECOMBINASE_DNA_BIND"/>
    <property type="match status" value="1"/>
</dbReference>
<dbReference type="EMBL" id="CP039965">
    <property type="protein sequence ID" value="QCO57471.1"/>
    <property type="molecule type" value="Genomic_DNA"/>
</dbReference>
<keyword evidence="5" id="KW-0614">Plasmid</keyword>
<evidence type="ECO:0000259" key="3">
    <source>
        <dbReference type="PROSITE" id="PS51736"/>
    </source>
</evidence>
<dbReference type="InterPro" id="IPR006119">
    <property type="entry name" value="Resolv_N"/>
</dbReference>
<dbReference type="RefSeq" id="WP_137195265.1">
    <property type="nucleotide sequence ID" value="NZ_CP039965.1"/>
</dbReference>
<dbReference type="Gene3D" id="3.40.50.1390">
    <property type="entry name" value="Resolvase, N-terminal catalytic domain"/>
    <property type="match status" value="1"/>
</dbReference>
<evidence type="ECO:0000259" key="4">
    <source>
        <dbReference type="PROSITE" id="PS51737"/>
    </source>
</evidence>
<geneLocation type="plasmid" evidence="5 6">
    <name>unnamed1</name>
</geneLocation>
<dbReference type="InterPro" id="IPR011109">
    <property type="entry name" value="DNA_bind_recombinase_dom"/>
</dbReference>
<feature type="domain" description="Resolvase/invertase-type recombinase catalytic" evidence="3">
    <location>
        <begin position="3"/>
        <end position="162"/>
    </location>
</feature>
<gene>
    <name evidence="5" type="ORF">EOK75_17305</name>
</gene>
<dbReference type="KEGG" id="pseb:EOK75_17305"/>
<accession>A0A4P8EJV4</accession>
<dbReference type="OrthoDB" id="9791494at2"/>
<reference evidence="5 6" key="1">
    <citation type="submission" date="2019-05" db="EMBL/GenBank/DDBJ databases">
        <title>Pseudorhodobacter turbinis sp. nov., isolated from the gut of the Korean turban shell.</title>
        <authorList>
            <person name="Jeong Y.-S."/>
            <person name="Kang W.-R."/>
            <person name="Bae J.-W."/>
        </authorList>
    </citation>
    <scope>NUCLEOTIDE SEQUENCE [LARGE SCALE GENOMIC DNA]</scope>
    <source>
        <strain evidence="5 6">S12M18</strain>
        <plasmid evidence="5 6">unnamed1</plasmid>
    </source>
</reference>
<sequence>MTKCYSYLRISSDQQKRGDGIRRQLEASKRYAQEHNYQLIEELQDIGVSAFRGKNSKEGALGVFIAAIDAGTVEPGSVLLVESLDRLSRDNVLIAFAQFTAILSKDITIVTLVDNQIYTTESVAQNVGQLFTSMGIMLRAHDESATKSKRLAATWERKRTTIATKKMGANTSAWLEFGEDRNSFVIDEAKADIIRYIFQLSIDGWGVYSIVRHLNENPQKYPPIATSAKWGSSYVGLLLRSPSVYGEFQAKQKINGERVPVGEVIPDYFPAIVSRDTFNLSQARMKDRKTTGAGRKGVSVANLFMGIAKCGACGGNIIMRNKGKIRYLRCSNSLVSAGCNAPSWKYQDLEQAFIKFVREVNFAEIMADDLGGNKRKILEGERASAQAKMDANKVSYDALVARFDNPELSDALLSSLIARAKVIETELNEGTKILSALDEKLAELLVDNIDAEQNAFLSAYDATTDEDVIYEIRMSMAGLLKRVLDKIVLHNNMTIFPPEADDLINDKLRAELGNRNLETYFSKDYGVRKYVESERFLVVQFKTGTKRVVVPYLGTTYLSVNERLVQLRARLQ</sequence>
<dbReference type="GO" id="GO:0003677">
    <property type="term" value="F:DNA binding"/>
    <property type="evidence" value="ECO:0007669"/>
    <property type="project" value="UniProtKB-KW"/>
</dbReference>
<evidence type="ECO:0000256" key="2">
    <source>
        <dbReference type="ARBA" id="ARBA00023172"/>
    </source>
</evidence>
<dbReference type="SUPFAM" id="SSF53041">
    <property type="entry name" value="Resolvase-like"/>
    <property type="match status" value="1"/>
</dbReference>
<dbReference type="InterPro" id="IPR025827">
    <property type="entry name" value="Zn_ribbon_recom_dom"/>
</dbReference>
<dbReference type="PANTHER" id="PTHR30461:SF2">
    <property type="entry name" value="SERINE RECOMBINASE PINE-RELATED"/>
    <property type="match status" value="1"/>
</dbReference>
<dbReference type="Pfam" id="PF13408">
    <property type="entry name" value="Zn_ribbon_recom"/>
    <property type="match status" value="1"/>
</dbReference>
<evidence type="ECO:0000313" key="6">
    <source>
        <dbReference type="Proteomes" id="UP000298631"/>
    </source>
</evidence>
<evidence type="ECO:0000256" key="1">
    <source>
        <dbReference type="ARBA" id="ARBA00023125"/>
    </source>
</evidence>
<dbReference type="InterPro" id="IPR038109">
    <property type="entry name" value="DNA_bind_recomb_sf"/>
</dbReference>
<dbReference type="InterPro" id="IPR050639">
    <property type="entry name" value="SSR_resolvase"/>
</dbReference>
<dbReference type="Pfam" id="PF07508">
    <property type="entry name" value="Recombinase"/>
    <property type="match status" value="1"/>
</dbReference>
<protein>
    <submittedName>
        <fullName evidence="5">Recombinase family protein</fullName>
    </submittedName>
</protein>
<dbReference type="InterPro" id="IPR036162">
    <property type="entry name" value="Resolvase-like_N_sf"/>
</dbReference>
<proteinExistence type="predicted"/>
<dbReference type="CDD" id="cd00338">
    <property type="entry name" value="Ser_Recombinase"/>
    <property type="match status" value="1"/>
</dbReference>
<keyword evidence="2" id="KW-0233">DNA recombination</keyword>
<keyword evidence="6" id="KW-1185">Reference proteome</keyword>
<dbReference type="Pfam" id="PF00239">
    <property type="entry name" value="Resolvase"/>
    <property type="match status" value="1"/>
</dbReference>
<dbReference type="SMART" id="SM00857">
    <property type="entry name" value="Resolvase"/>
    <property type="match status" value="1"/>
</dbReference>
<organism evidence="5 6">
    <name type="scientific">Pseudorhodobacter turbinis</name>
    <dbReference type="NCBI Taxonomy" id="2500533"/>
    <lineage>
        <taxon>Bacteria</taxon>
        <taxon>Pseudomonadati</taxon>
        <taxon>Pseudomonadota</taxon>
        <taxon>Alphaproteobacteria</taxon>
        <taxon>Rhodobacterales</taxon>
        <taxon>Paracoccaceae</taxon>
        <taxon>Pseudorhodobacter</taxon>
    </lineage>
</organism>
<keyword evidence="1" id="KW-0238">DNA-binding</keyword>
<feature type="domain" description="Recombinase" evidence="4">
    <location>
        <begin position="176"/>
        <end position="291"/>
    </location>
</feature>
<dbReference type="PROSITE" id="PS51736">
    <property type="entry name" value="RECOMBINASES_3"/>
    <property type="match status" value="1"/>
</dbReference>